<dbReference type="InterPro" id="IPR002372">
    <property type="entry name" value="PQQ_rpt_dom"/>
</dbReference>
<dbReference type="SMART" id="SM00564">
    <property type="entry name" value="PQQ"/>
    <property type="match status" value="3"/>
</dbReference>
<name>A0ABX1VIN4_9PLAN</name>
<comment type="caution">
    <text evidence="4">The sequence shown here is derived from an EMBL/GenBank/DDBJ whole genome shotgun (WGS) entry which is preliminary data.</text>
</comment>
<dbReference type="EMBL" id="WTPX01000092">
    <property type="protein sequence ID" value="NNJ26686.1"/>
    <property type="molecule type" value="Genomic_DNA"/>
</dbReference>
<dbReference type="Proteomes" id="UP000609651">
    <property type="component" value="Unassembled WGS sequence"/>
</dbReference>
<keyword evidence="5" id="KW-1185">Reference proteome</keyword>
<organism evidence="4 5">
    <name type="scientific">Alienimonas chondri</name>
    <dbReference type="NCBI Taxonomy" id="2681879"/>
    <lineage>
        <taxon>Bacteria</taxon>
        <taxon>Pseudomonadati</taxon>
        <taxon>Planctomycetota</taxon>
        <taxon>Planctomycetia</taxon>
        <taxon>Planctomycetales</taxon>
        <taxon>Planctomycetaceae</taxon>
        <taxon>Alienimonas</taxon>
    </lineage>
</organism>
<evidence type="ECO:0000259" key="3">
    <source>
        <dbReference type="Pfam" id="PF13360"/>
    </source>
</evidence>
<dbReference type="PANTHER" id="PTHR34512">
    <property type="entry name" value="CELL SURFACE PROTEIN"/>
    <property type="match status" value="1"/>
</dbReference>
<feature type="region of interest" description="Disordered" evidence="1">
    <location>
        <begin position="23"/>
        <end position="49"/>
    </location>
</feature>
<dbReference type="InterPro" id="IPR018391">
    <property type="entry name" value="PQQ_b-propeller_rpt"/>
</dbReference>
<dbReference type="PANTHER" id="PTHR34512:SF30">
    <property type="entry name" value="OUTER MEMBRANE PROTEIN ASSEMBLY FACTOR BAMB"/>
    <property type="match status" value="1"/>
</dbReference>
<dbReference type="Pfam" id="PF13360">
    <property type="entry name" value="PQQ_2"/>
    <property type="match status" value="1"/>
</dbReference>
<dbReference type="Gene3D" id="2.130.10.10">
    <property type="entry name" value="YVTN repeat-like/Quinoprotein amine dehydrogenase"/>
    <property type="match status" value="1"/>
</dbReference>
<reference evidence="4 5" key="1">
    <citation type="journal article" date="2020" name="Syst. Appl. Microbiol.">
        <title>Alienimonas chondri sp. nov., a novel planctomycete isolated from the biofilm of the red alga Chondrus crispus.</title>
        <authorList>
            <person name="Vitorino I."/>
            <person name="Albuquerque L."/>
            <person name="Wiegand S."/>
            <person name="Kallscheuer N."/>
            <person name="da Costa M.S."/>
            <person name="Lobo-da-Cunha A."/>
            <person name="Jogler C."/>
            <person name="Lage O.M."/>
        </authorList>
    </citation>
    <scope>NUCLEOTIDE SEQUENCE [LARGE SCALE GENOMIC DNA]</scope>
    <source>
        <strain evidence="4 5">LzC2</strain>
    </source>
</reference>
<keyword evidence="2" id="KW-0732">Signal</keyword>
<feature type="domain" description="Pyrrolo-quinoline quinone repeat" evidence="3">
    <location>
        <begin position="96"/>
        <end position="224"/>
    </location>
</feature>
<feature type="signal peptide" evidence="2">
    <location>
        <begin position="1"/>
        <end position="16"/>
    </location>
</feature>
<proteinExistence type="predicted"/>
<gene>
    <name evidence="4" type="primary">bamB_14</name>
    <name evidence="4" type="ORF">LzC2_27760</name>
</gene>
<dbReference type="Gene3D" id="2.40.10.480">
    <property type="match status" value="1"/>
</dbReference>
<dbReference type="SUPFAM" id="SSF50998">
    <property type="entry name" value="Quinoprotein alcohol dehydrogenase-like"/>
    <property type="match status" value="1"/>
</dbReference>
<dbReference type="InterPro" id="IPR011047">
    <property type="entry name" value="Quinoprotein_ADH-like_sf"/>
</dbReference>
<protein>
    <submittedName>
        <fullName evidence="4">Outer membrane protein assembly factor BamB</fullName>
    </submittedName>
</protein>
<feature type="chain" id="PRO_5047190250" evidence="2">
    <location>
        <begin position="17"/>
        <end position="475"/>
    </location>
</feature>
<evidence type="ECO:0000256" key="2">
    <source>
        <dbReference type="SAM" id="SignalP"/>
    </source>
</evidence>
<dbReference type="RefSeq" id="WP_171187925.1">
    <property type="nucleotide sequence ID" value="NZ_WTPX01000092.1"/>
</dbReference>
<dbReference type="InterPro" id="IPR015943">
    <property type="entry name" value="WD40/YVTN_repeat-like_dom_sf"/>
</dbReference>
<evidence type="ECO:0000313" key="5">
    <source>
        <dbReference type="Proteomes" id="UP000609651"/>
    </source>
</evidence>
<evidence type="ECO:0000313" key="4">
    <source>
        <dbReference type="EMBL" id="NNJ26686.1"/>
    </source>
</evidence>
<accession>A0ABX1VIN4</accession>
<evidence type="ECO:0000256" key="1">
    <source>
        <dbReference type="SAM" id="MobiDB-lite"/>
    </source>
</evidence>
<sequence>MFATSSLVALSLLAPAAEPDAAGWPQFRGPDGLAVSPDAAPPLTWNGPTGENVRWKAELPGPGASSPIVVDDAVFVTCYTGYGADERDPGDVSDLVRHLIRLNLADGAVVWRADVPSTSEEDPYRGFISEHGYATSTPCTDGEHVFVHFGKTGVLAFDLDGKELWRTNVGTGSGPRGWGSGASPILVDATEENGESRTLLIVNACEESQSLIALDPADGSEVWKIRANSLEQSWATPIVRTSPSNAAYPNRQELLIPVPDELWSLNPATGGLLWYAEIPVDGSACTSPVAAAPGADGTGGGTAYVVGGRQGGGAAVELGTATGGEAAPEDALEWTTREGSYVPSPILIDVAGEPRLFWLSDKGVAICLDAATGDTIFKERLPEDGLTQSEDRRGRGGVSLYASPVLVGSGENARVLATTRVGDTFVIKPADTLQIERVNPLGSDAGRCNASPAVTEDALILRSDKAVFSLAKSAE</sequence>